<dbReference type="EMBL" id="CP043930">
    <property type="protein sequence ID" value="QGQ22155.1"/>
    <property type="molecule type" value="Genomic_DNA"/>
</dbReference>
<accession>A0A6I6A9V5</accession>
<dbReference type="Proteomes" id="UP000427281">
    <property type="component" value="Chromosome"/>
</dbReference>
<keyword evidence="2" id="KW-1185">Reference proteome</keyword>
<proteinExistence type="predicted"/>
<organism evidence="1 2">
    <name type="scientific">Gimesia benthica</name>
    <dbReference type="NCBI Taxonomy" id="2608982"/>
    <lineage>
        <taxon>Bacteria</taxon>
        <taxon>Pseudomonadati</taxon>
        <taxon>Planctomycetota</taxon>
        <taxon>Planctomycetia</taxon>
        <taxon>Planctomycetales</taxon>
        <taxon>Planctomycetaceae</taxon>
        <taxon>Gimesia</taxon>
    </lineage>
</organism>
<gene>
    <name evidence="1" type="ORF">F1728_05365</name>
</gene>
<dbReference type="KEGG" id="gim:F1728_05365"/>
<name>A0A6I6A9V5_9PLAN</name>
<dbReference type="AlphaFoldDB" id="A0A6I6A9V5"/>
<evidence type="ECO:0000313" key="2">
    <source>
        <dbReference type="Proteomes" id="UP000427281"/>
    </source>
</evidence>
<evidence type="ECO:0000313" key="1">
    <source>
        <dbReference type="EMBL" id="QGQ22155.1"/>
    </source>
</evidence>
<sequence>MAKNLQHSFSDSGSESLLLTGKAVFRNSLHASACCALKIIADRILDLIVGCNTILVAVRPVEVDVSRARQSAGQCDILSESADALTEKEKERTAFTVRSMRVVIQFDYVQSWLESQITYCWLKV</sequence>
<protein>
    <submittedName>
        <fullName evidence="1">Uncharacterized protein</fullName>
    </submittedName>
</protein>
<reference evidence="1 2" key="1">
    <citation type="submission" date="2019-09" db="EMBL/GenBank/DDBJ databases">
        <title>Gimesia benthica sp. nov., a novel bacterium isolated from deep-sea water of the Northwest Indian Ocean.</title>
        <authorList>
            <person name="Dai X."/>
        </authorList>
    </citation>
    <scope>NUCLEOTIDE SEQUENCE [LARGE SCALE GENOMIC DNA]</scope>
    <source>
        <strain evidence="1 2">E7</strain>
    </source>
</reference>
<dbReference type="RefSeq" id="WP_155363248.1">
    <property type="nucleotide sequence ID" value="NZ_CP043930.1"/>
</dbReference>